<feature type="compositionally biased region" description="Basic and acidic residues" evidence="1">
    <location>
        <begin position="13"/>
        <end position="24"/>
    </location>
</feature>
<proteinExistence type="predicted"/>
<gene>
    <name evidence="2" type="ORF">WG66_3258</name>
</gene>
<dbReference type="AlphaFoldDB" id="A0A0W0G6I2"/>
<organism evidence="2 3">
    <name type="scientific">Moniliophthora roreri</name>
    <name type="common">Frosty pod rot fungus</name>
    <name type="synonym">Monilia roreri</name>
    <dbReference type="NCBI Taxonomy" id="221103"/>
    <lineage>
        <taxon>Eukaryota</taxon>
        <taxon>Fungi</taxon>
        <taxon>Dikarya</taxon>
        <taxon>Basidiomycota</taxon>
        <taxon>Agaricomycotina</taxon>
        <taxon>Agaricomycetes</taxon>
        <taxon>Agaricomycetidae</taxon>
        <taxon>Agaricales</taxon>
        <taxon>Marasmiineae</taxon>
        <taxon>Marasmiaceae</taxon>
        <taxon>Moniliophthora</taxon>
    </lineage>
</organism>
<dbReference type="Proteomes" id="UP000054988">
    <property type="component" value="Unassembled WGS sequence"/>
</dbReference>
<feature type="compositionally biased region" description="Basic and acidic residues" evidence="1">
    <location>
        <begin position="174"/>
        <end position="184"/>
    </location>
</feature>
<evidence type="ECO:0000313" key="2">
    <source>
        <dbReference type="EMBL" id="KTB44166.1"/>
    </source>
</evidence>
<dbReference type="EMBL" id="LATX01000984">
    <property type="protein sequence ID" value="KTB44166.1"/>
    <property type="molecule type" value="Genomic_DNA"/>
</dbReference>
<feature type="region of interest" description="Disordered" evidence="1">
    <location>
        <begin position="162"/>
        <end position="184"/>
    </location>
</feature>
<accession>A0A0W0G6I2</accession>
<feature type="region of interest" description="Disordered" evidence="1">
    <location>
        <begin position="1"/>
        <end position="27"/>
    </location>
</feature>
<reference evidence="2 3" key="1">
    <citation type="submission" date="2015-12" db="EMBL/GenBank/DDBJ databases">
        <title>Draft genome sequence of Moniliophthora roreri, the causal agent of frosty pod rot of cacao.</title>
        <authorList>
            <person name="Aime M.C."/>
            <person name="Diaz-Valderrama J.R."/>
            <person name="Kijpornyongpan T."/>
            <person name="Phillips-Mora W."/>
        </authorList>
    </citation>
    <scope>NUCLEOTIDE SEQUENCE [LARGE SCALE GENOMIC DNA]</scope>
    <source>
        <strain evidence="2 3">MCA 2952</strain>
    </source>
</reference>
<evidence type="ECO:0000256" key="1">
    <source>
        <dbReference type="SAM" id="MobiDB-lite"/>
    </source>
</evidence>
<comment type="caution">
    <text evidence="2">The sequence shown here is derived from an EMBL/GenBank/DDBJ whole genome shotgun (WGS) entry which is preliminary data.</text>
</comment>
<name>A0A0W0G6I2_MONRR</name>
<evidence type="ECO:0000313" key="3">
    <source>
        <dbReference type="Proteomes" id="UP000054988"/>
    </source>
</evidence>
<sequence length="184" mass="20928">MHPVNEGPSANAKDPELNASKESDAGGSVQEPIINHRMLKFYQLFPAFTLFTISDRTEFLRGSHEVQSRYRSSVPAQFHFTMQLAIAISNMLREEYRRVEALPGSTLDKFSTEPYKLVQLYAEDLASAEEDDVWLGDMFDMSERANPVVARTLEKEAIGVHRKRTSEEVTGDLSMREAKRSKQE</sequence>
<protein>
    <submittedName>
        <fullName evidence="2">Uncharacterized protein</fullName>
    </submittedName>
</protein>